<evidence type="ECO:0000256" key="4">
    <source>
        <dbReference type="ARBA" id="ARBA00022692"/>
    </source>
</evidence>
<organism evidence="11 12">
    <name type="scientific">Phlyctema vagabunda</name>
    <dbReference type="NCBI Taxonomy" id="108571"/>
    <lineage>
        <taxon>Eukaryota</taxon>
        <taxon>Fungi</taxon>
        <taxon>Dikarya</taxon>
        <taxon>Ascomycota</taxon>
        <taxon>Pezizomycotina</taxon>
        <taxon>Leotiomycetes</taxon>
        <taxon>Helotiales</taxon>
        <taxon>Dermateaceae</taxon>
        <taxon>Phlyctema</taxon>
    </lineage>
</organism>
<feature type="transmembrane region" description="Helical" evidence="10">
    <location>
        <begin position="632"/>
        <end position="654"/>
    </location>
</feature>
<dbReference type="Pfam" id="PF03169">
    <property type="entry name" value="OPT"/>
    <property type="match status" value="1"/>
</dbReference>
<feature type="transmembrane region" description="Helical" evidence="10">
    <location>
        <begin position="689"/>
        <end position="705"/>
    </location>
</feature>
<feature type="transmembrane region" description="Helical" evidence="10">
    <location>
        <begin position="108"/>
        <end position="128"/>
    </location>
</feature>
<dbReference type="NCBIfam" id="TIGR00727">
    <property type="entry name" value="ISP4_OPT"/>
    <property type="match status" value="1"/>
</dbReference>
<comment type="similarity">
    <text evidence="2">Belongs to the oligopeptide OPT transporter family.</text>
</comment>
<feature type="transmembrane region" description="Helical" evidence="10">
    <location>
        <begin position="193"/>
        <end position="217"/>
    </location>
</feature>
<evidence type="ECO:0000313" key="12">
    <source>
        <dbReference type="Proteomes" id="UP001629113"/>
    </source>
</evidence>
<keyword evidence="7 10" id="KW-1133">Transmembrane helix</keyword>
<feature type="transmembrane region" description="Helical" evidence="10">
    <location>
        <begin position="293"/>
        <end position="311"/>
    </location>
</feature>
<dbReference type="NCBIfam" id="TIGR00728">
    <property type="entry name" value="OPT_sfam"/>
    <property type="match status" value="1"/>
</dbReference>
<feature type="transmembrane region" description="Helical" evidence="10">
    <location>
        <begin position="223"/>
        <end position="244"/>
    </location>
</feature>
<dbReference type="EMBL" id="JBFCZG010000011">
    <property type="protein sequence ID" value="KAL3417220.1"/>
    <property type="molecule type" value="Genomic_DNA"/>
</dbReference>
<evidence type="ECO:0000256" key="2">
    <source>
        <dbReference type="ARBA" id="ARBA00008807"/>
    </source>
</evidence>
<name>A0ABR4P1P6_9HELO</name>
<evidence type="ECO:0000256" key="8">
    <source>
        <dbReference type="ARBA" id="ARBA00023136"/>
    </source>
</evidence>
<feature type="transmembrane region" description="Helical" evidence="10">
    <location>
        <begin position="565"/>
        <end position="588"/>
    </location>
</feature>
<evidence type="ECO:0000256" key="6">
    <source>
        <dbReference type="ARBA" id="ARBA00022927"/>
    </source>
</evidence>
<feature type="transmembrane region" description="Helical" evidence="10">
    <location>
        <begin position="404"/>
        <end position="424"/>
    </location>
</feature>
<feature type="transmembrane region" description="Helical" evidence="10">
    <location>
        <begin position="454"/>
        <end position="475"/>
    </location>
</feature>
<dbReference type="InterPro" id="IPR004648">
    <property type="entry name" value="Oligpept_transpt"/>
</dbReference>
<evidence type="ECO:0000256" key="1">
    <source>
        <dbReference type="ARBA" id="ARBA00004141"/>
    </source>
</evidence>
<comment type="subcellular location">
    <subcellularLocation>
        <location evidence="1">Membrane</location>
        <topology evidence="1">Multi-pass membrane protein</topology>
    </subcellularLocation>
</comment>
<evidence type="ECO:0000256" key="10">
    <source>
        <dbReference type="SAM" id="Phobius"/>
    </source>
</evidence>
<protein>
    <submittedName>
        <fullName evidence="11">OPT family small oligopeptide transporter</fullName>
    </submittedName>
</protein>
<dbReference type="Proteomes" id="UP001629113">
    <property type="component" value="Unassembled WGS sequence"/>
</dbReference>
<evidence type="ECO:0000256" key="9">
    <source>
        <dbReference type="SAM" id="MobiDB-lite"/>
    </source>
</evidence>
<feature type="region of interest" description="Disordered" evidence="9">
    <location>
        <begin position="1"/>
        <end position="22"/>
    </location>
</feature>
<feature type="transmembrane region" description="Helical" evidence="10">
    <location>
        <begin position="323"/>
        <end position="344"/>
    </location>
</feature>
<evidence type="ECO:0000256" key="7">
    <source>
        <dbReference type="ARBA" id="ARBA00022989"/>
    </source>
</evidence>
<feature type="transmembrane region" description="Helical" evidence="10">
    <location>
        <begin position="717"/>
        <end position="742"/>
    </location>
</feature>
<dbReference type="InterPro" id="IPR004813">
    <property type="entry name" value="OPT"/>
</dbReference>
<accession>A0ABR4P1P6</accession>
<reference evidence="11 12" key="1">
    <citation type="submission" date="2024-06" db="EMBL/GenBank/DDBJ databases">
        <title>Complete genome of Phlyctema vagabunda strain 19-DSS-EL-015.</title>
        <authorList>
            <person name="Fiorenzani C."/>
        </authorList>
    </citation>
    <scope>NUCLEOTIDE SEQUENCE [LARGE SCALE GENOMIC DNA]</scope>
    <source>
        <strain evidence="11 12">19-DSS-EL-015</strain>
    </source>
</reference>
<feature type="transmembrane region" description="Helical" evidence="10">
    <location>
        <begin position="256"/>
        <end position="281"/>
    </location>
</feature>
<keyword evidence="4 10" id="KW-0812">Transmembrane</keyword>
<dbReference type="PANTHER" id="PTHR22601">
    <property type="entry name" value="ISP4 LIKE PROTEIN"/>
    <property type="match status" value="1"/>
</dbReference>
<proteinExistence type="inferred from homology"/>
<keyword evidence="5" id="KW-0571">Peptide transport</keyword>
<keyword evidence="12" id="KW-1185">Reference proteome</keyword>
<gene>
    <name evidence="11" type="ORF">PVAG01_11220</name>
</gene>
<keyword evidence="3" id="KW-0813">Transport</keyword>
<feature type="transmembrane region" description="Helical" evidence="10">
    <location>
        <begin position="481"/>
        <end position="501"/>
    </location>
</feature>
<comment type="caution">
    <text evidence="11">The sequence shown here is derived from an EMBL/GenBank/DDBJ whole genome shotgun (WGS) entry which is preliminary data.</text>
</comment>
<keyword evidence="8 10" id="KW-0472">Membrane</keyword>
<feature type="compositionally biased region" description="Basic and acidic residues" evidence="9">
    <location>
        <begin position="11"/>
        <end position="22"/>
    </location>
</feature>
<feature type="transmembrane region" description="Helical" evidence="10">
    <location>
        <begin position="84"/>
        <end position="102"/>
    </location>
</feature>
<evidence type="ECO:0000256" key="3">
    <source>
        <dbReference type="ARBA" id="ARBA00022448"/>
    </source>
</evidence>
<keyword evidence="6" id="KW-0653">Protein transport</keyword>
<evidence type="ECO:0000256" key="5">
    <source>
        <dbReference type="ARBA" id="ARBA00022856"/>
    </source>
</evidence>
<sequence>MEVQNSQHLPEMMDDKKGTSVVGTKREATGLEEGHMMELEVDLDVVIKVTGEEDYDADHSPFPEVRAVVPDTDDPSIPVNTLRMWILGLFFTMIGSGINQFFGLRYPSVHIVALVAELLAYPIGVMLAKTLPIYTMNLGPLGKWCINPDHHFNIKEHAVVTIMSNVSFGSGGADATNIIQAGKAFYGFDIKPGFSVLIVLCCQTMGFGIAGLASPWLIEPASIIWPGVLSNCALLLTLHSRANAVANGWKISRLRFFMYVMVGAGIWYFFPGLMFVALSYFTWVCWIAPKNLVVNHLFGMVTGLGLSPITFDWSQVAYNSNPLLSPSWAAINVFMGFAAFFWIVTPAIYYTNTWFTAYLPICTADLYDNTGAVYNITKVLDSNSRLDVAKYEAYSPAFLPATFAFVYGLSFASLTSVPVHIYLWHKKHIVDAWKGRTKLDIHARLMRLYQTVPWYWYAALTVVIMAMSIAMVESYDTTLPWWAILVATAIPAIYVIPCGIIQGITNVNANQLNVLSEFIGGYMFVGRPMANMIFKILSTDVVGQALYFAADMKLGHYMKIAPRTLFFAQGSAVILGALTQVGVTLWMLGNIDGICDAGQANGFSCPNGRTVFSSSIIWGAIGPGRVYSIGKIYSGLLHFFWIGAIMPVITWGIWKYWRKPDGSNRDWLRLIHWPLIFVGTYNVPPATGINYSSWALVNVIFNFWLKKKYFAWWSKYNYVLAAALDTGLALSAIIIFFCITYPGASFPDWWGNTVYLNTADGNGLPWLPLPESGVFGPANGTWH</sequence>
<evidence type="ECO:0000313" key="11">
    <source>
        <dbReference type="EMBL" id="KAL3417220.1"/>
    </source>
</evidence>